<keyword evidence="5 7" id="KW-0663">Pyridoxal phosphate</keyword>
<dbReference type="SMART" id="SM01005">
    <property type="entry name" value="Ala_racemase_C"/>
    <property type="match status" value="1"/>
</dbReference>
<feature type="binding site" evidence="7">
    <location>
        <position position="153"/>
    </location>
    <ligand>
        <name>substrate</name>
    </ligand>
</feature>
<evidence type="ECO:0000256" key="7">
    <source>
        <dbReference type="HAMAP-Rule" id="MF_01201"/>
    </source>
</evidence>
<dbReference type="Gene3D" id="2.40.37.10">
    <property type="entry name" value="Lyase, Ornithine Decarboxylase, Chain A, domain 1"/>
    <property type="match status" value="1"/>
</dbReference>
<feature type="active site" description="Proton acceptor; specific for L-alanine" evidence="7">
    <location>
        <position position="274"/>
    </location>
</feature>
<comment type="catalytic activity">
    <reaction evidence="1 7">
        <text>L-alanine = D-alanine</text>
        <dbReference type="Rhea" id="RHEA:20249"/>
        <dbReference type="ChEBI" id="CHEBI:57416"/>
        <dbReference type="ChEBI" id="CHEBI:57972"/>
        <dbReference type="EC" id="5.1.1.1"/>
    </reaction>
</comment>
<accession>A0ABW6ZQP7</accession>
<dbReference type="PANTHER" id="PTHR30511:SF0">
    <property type="entry name" value="ALANINE RACEMASE, CATABOLIC-RELATED"/>
    <property type="match status" value="1"/>
</dbReference>
<feature type="modified residue" description="N6-(pyridoxal phosphate)lysine" evidence="7">
    <location>
        <position position="46"/>
    </location>
</feature>
<dbReference type="InterPro" id="IPR029066">
    <property type="entry name" value="PLP-binding_barrel"/>
</dbReference>
<evidence type="ECO:0000256" key="1">
    <source>
        <dbReference type="ARBA" id="ARBA00000316"/>
    </source>
</evidence>
<gene>
    <name evidence="9" type="primary">alr</name>
    <name evidence="9" type="ORF">V5F30_23830</name>
</gene>
<dbReference type="NCBIfam" id="TIGR00492">
    <property type="entry name" value="alr"/>
    <property type="match status" value="1"/>
</dbReference>
<dbReference type="SUPFAM" id="SSF51419">
    <property type="entry name" value="PLP-binding barrel"/>
    <property type="match status" value="1"/>
</dbReference>
<comment type="cofactor">
    <cofactor evidence="2 7">
        <name>pyridoxal 5'-phosphate</name>
        <dbReference type="ChEBI" id="CHEBI:597326"/>
    </cofactor>
</comment>
<organism evidence="9 10">
    <name type="scientific">Xanthobacter aminoxidans</name>
    <dbReference type="NCBI Taxonomy" id="186280"/>
    <lineage>
        <taxon>Bacteria</taxon>
        <taxon>Pseudomonadati</taxon>
        <taxon>Pseudomonadota</taxon>
        <taxon>Alphaproteobacteria</taxon>
        <taxon>Hyphomicrobiales</taxon>
        <taxon>Xanthobacteraceae</taxon>
        <taxon>Xanthobacter</taxon>
    </lineage>
</organism>
<dbReference type="PROSITE" id="PS00395">
    <property type="entry name" value="ALANINE_RACEMASE"/>
    <property type="match status" value="1"/>
</dbReference>
<evidence type="ECO:0000259" key="8">
    <source>
        <dbReference type="SMART" id="SM01005"/>
    </source>
</evidence>
<dbReference type="RefSeq" id="WP_394010197.1">
    <property type="nucleotide sequence ID" value="NZ_JBAFUR010000010.1"/>
</dbReference>
<evidence type="ECO:0000313" key="9">
    <source>
        <dbReference type="EMBL" id="MFG1255261.1"/>
    </source>
</evidence>
<reference evidence="9 10" key="1">
    <citation type="submission" date="2024-02" db="EMBL/GenBank/DDBJ databases">
        <title>Expansion and revision of Xanthobacter and proposal of Roseixanthobacter gen. nov.</title>
        <authorList>
            <person name="Soltysiak M.P.M."/>
            <person name="Jalihal A."/>
            <person name="Ory A."/>
            <person name="Chrisophersen C."/>
            <person name="Lee A.D."/>
            <person name="Boulton J."/>
            <person name="Springer M."/>
        </authorList>
    </citation>
    <scope>NUCLEOTIDE SEQUENCE [LARGE SCALE GENOMIC DNA]</scope>
    <source>
        <strain evidence="9 10">CB5</strain>
    </source>
</reference>
<dbReference type="InterPro" id="IPR020622">
    <property type="entry name" value="Ala_racemase_pyridoxalP-BS"/>
</dbReference>
<sequence length="379" mass="39703">MHGTISHFDTSAAAGGVLTIDCRALADNYRRLRAQVAPARAAAVVKANAYGLGALDVVPELIAAGCRDFFVAHLGEALELLPAVRDKYGARGLAPLRLYVLNGLMPGSEGTCAAAGIVPVINSLDQLERWARTAAARGEKLPAVLQFDSGMSRLGMAQEEAGVVVREGLAEGLDILAIMSHLASADEPHNPQNDDQLRVLRTIAAAFPDALVSFANSSGAFLGADYHGALARPGIALYGGAPTAAGKNPMRPVVRLDVRVIQTRTVPAGARIGYGGAFVAPATMRLATLAVGYADGLPRCLGNRGAAWFEGVRLPMVGRVSMDSLIVDATALPEGALAEGALVELIGPHQSLEDLAAAAGTISYELLTQLGRRYHRRYR</sequence>
<name>A0ABW6ZQP7_9HYPH</name>
<evidence type="ECO:0000256" key="3">
    <source>
        <dbReference type="ARBA" id="ARBA00007880"/>
    </source>
</evidence>
<evidence type="ECO:0000313" key="10">
    <source>
        <dbReference type="Proteomes" id="UP001604043"/>
    </source>
</evidence>
<evidence type="ECO:0000256" key="5">
    <source>
        <dbReference type="ARBA" id="ARBA00022898"/>
    </source>
</evidence>
<dbReference type="InterPro" id="IPR001608">
    <property type="entry name" value="Ala_racemase_N"/>
</dbReference>
<dbReference type="Proteomes" id="UP001604043">
    <property type="component" value="Unassembled WGS sequence"/>
</dbReference>
<dbReference type="SUPFAM" id="SSF50621">
    <property type="entry name" value="Alanine racemase C-terminal domain-like"/>
    <property type="match status" value="1"/>
</dbReference>
<keyword evidence="10" id="KW-1185">Reference proteome</keyword>
<evidence type="ECO:0000256" key="6">
    <source>
        <dbReference type="ARBA" id="ARBA00023235"/>
    </source>
</evidence>
<dbReference type="HAMAP" id="MF_01201">
    <property type="entry name" value="Ala_racemase"/>
    <property type="match status" value="1"/>
</dbReference>
<keyword evidence="6 7" id="KW-0413">Isomerase</keyword>
<comment type="function">
    <text evidence="7">Catalyzes the interconversion of L-alanine and D-alanine. May also act on other amino acids.</text>
</comment>
<dbReference type="Gene3D" id="3.20.20.10">
    <property type="entry name" value="Alanine racemase"/>
    <property type="match status" value="1"/>
</dbReference>
<feature type="active site" description="Proton acceptor; specific for D-alanine" evidence="7">
    <location>
        <position position="46"/>
    </location>
</feature>
<evidence type="ECO:0000256" key="4">
    <source>
        <dbReference type="ARBA" id="ARBA00013089"/>
    </source>
</evidence>
<dbReference type="PRINTS" id="PR00992">
    <property type="entry name" value="ALARACEMASE"/>
</dbReference>
<dbReference type="CDD" id="cd00430">
    <property type="entry name" value="PLPDE_III_AR"/>
    <property type="match status" value="1"/>
</dbReference>
<dbReference type="GO" id="GO:0008784">
    <property type="term" value="F:alanine racemase activity"/>
    <property type="evidence" value="ECO:0007669"/>
    <property type="project" value="UniProtKB-EC"/>
</dbReference>
<proteinExistence type="inferred from homology"/>
<dbReference type="InterPro" id="IPR011079">
    <property type="entry name" value="Ala_racemase_C"/>
</dbReference>
<comment type="similarity">
    <text evidence="3 7">Belongs to the alanine racemase family.</text>
</comment>
<protein>
    <recommendedName>
        <fullName evidence="4 7">Alanine racemase</fullName>
        <ecNumber evidence="4 7">5.1.1.1</ecNumber>
    </recommendedName>
</protein>
<feature type="binding site" evidence="7">
    <location>
        <position position="322"/>
    </location>
    <ligand>
        <name>substrate</name>
    </ligand>
</feature>
<dbReference type="InterPro" id="IPR009006">
    <property type="entry name" value="Ala_racemase/Decarboxylase_C"/>
</dbReference>
<dbReference type="Pfam" id="PF01168">
    <property type="entry name" value="Ala_racemase_N"/>
    <property type="match status" value="1"/>
</dbReference>
<dbReference type="EC" id="5.1.1.1" evidence="4 7"/>
<dbReference type="PANTHER" id="PTHR30511">
    <property type="entry name" value="ALANINE RACEMASE"/>
    <property type="match status" value="1"/>
</dbReference>
<feature type="domain" description="Alanine racemase C-terminal" evidence="8">
    <location>
        <begin position="253"/>
        <end position="379"/>
    </location>
</feature>
<dbReference type="EMBL" id="JBAFUR010000010">
    <property type="protein sequence ID" value="MFG1255261.1"/>
    <property type="molecule type" value="Genomic_DNA"/>
</dbReference>
<dbReference type="Pfam" id="PF00842">
    <property type="entry name" value="Ala_racemase_C"/>
    <property type="match status" value="1"/>
</dbReference>
<dbReference type="InterPro" id="IPR000821">
    <property type="entry name" value="Ala_racemase"/>
</dbReference>
<comment type="pathway">
    <text evidence="7">Amino-acid biosynthesis; D-alanine biosynthesis; D-alanine from L-alanine: step 1/1.</text>
</comment>
<evidence type="ECO:0000256" key="2">
    <source>
        <dbReference type="ARBA" id="ARBA00001933"/>
    </source>
</evidence>
<comment type="caution">
    <text evidence="9">The sequence shown here is derived from an EMBL/GenBank/DDBJ whole genome shotgun (WGS) entry which is preliminary data.</text>
</comment>